<protein>
    <submittedName>
        <fullName evidence="5">GATA zinc finger domain-containing protein 14-like</fullName>
    </submittedName>
</protein>
<dbReference type="AlphaFoldDB" id="A0A0M3JBJ4"/>
<keyword evidence="4" id="KW-1185">Reference proteome</keyword>
<name>A0A0M3JBJ4_ANISI</name>
<feature type="compositionally biased region" description="Low complexity" evidence="1">
    <location>
        <begin position="124"/>
        <end position="145"/>
    </location>
</feature>
<dbReference type="Proteomes" id="UP000267096">
    <property type="component" value="Unassembled WGS sequence"/>
</dbReference>
<proteinExistence type="predicted"/>
<reference evidence="3 4" key="2">
    <citation type="submission" date="2018-11" db="EMBL/GenBank/DDBJ databases">
        <authorList>
            <consortium name="Pathogen Informatics"/>
        </authorList>
    </citation>
    <scope>NUCLEOTIDE SEQUENCE [LARGE SCALE GENOMIC DNA]</scope>
</reference>
<feature type="compositionally biased region" description="Basic and acidic residues" evidence="1">
    <location>
        <begin position="67"/>
        <end position="81"/>
    </location>
</feature>
<feature type="region of interest" description="Disordered" evidence="1">
    <location>
        <begin position="116"/>
        <end position="149"/>
    </location>
</feature>
<feature type="compositionally biased region" description="Polar residues" evidence="1">
    <location>
        <begin position="285"/>
        <end position="314"/>
    </location>
</feature>
<dbReference type="EMBL" id="UYRR01008728">
    <property type="protein sequence ID" value="VDK24468.1"/>
    <property type="molecule type" value="Genomic_DNA"/>
</dbReference>
<reference evidence="5" key="1">
    <citation type="submission" date="2017-02" db="UniProtKB">
        <authorList>
            <consortium name="WormBaseParasite"/>
        </authorList>
    </citation>
    <scope>IDENTIFICATION</scope>
</reference>
<accession>A0A0M3JBJ4</accession>
<feature type="compositionally biased region" description="Low complexity" evidence="1">
    <location>
        <begin position="272"/>
        <end position="284"/>
    </location>
</feature>
<organism evidence="5">
    <name type="scientific">Anisakis simplex</name>
    <name type="common">Herring worm</name>
    <dbReference type="NCBI Taxonomy" id="6269"/>
    <lineage>
        <taxon>Eukaryota</taxon>
        <taxon>Metazoa</taxon>
        <taxon>Ecdysozoa</taxon>
        <taxon>Nematoda</taxon>
        <taxon>Chromadorea</taxon>
        <taxon>Rhabditida</taxon>
        <taxon>Spirurina</taxon>
        <taxon>Ascaridomorpha</taxon>
        <taxon>Ascaridoidea</taxon>
        <taxon>Anisakidae</taxon>
        <taxon>Anisakis</taxon>
        <taxon>Anisakis simplex complex</taxon>
    </lineage>
</organism>
<feature type="region of interest" description="Disordered" evidence="1">
    <location>
        <begin position="61"/>
        <end position="92"/>
    </location>
</feature>
<keyword evidence="2" id="KW-0732">Signal</keyword>
<dbReference type="WBParaSite" id="ASIM_0000497001-mRNA-1">
    <property type="protein sequence ID" value="ASIM_0000497001-mRNA-1"/>
    <property type="gene ID" value="ASIM_0000497001"/>
</dbReference>
<evidence type="ECO:0000313" key="5">
    <source>
        <dbReference type="WBParaSite" id="ASIM_0000497001-mRNA-1"/>
    </source>
</evidence>
<evidence type="ECO:0000313" key="4">
    <source>
        <dbReference type="Proteomes" id="UP000267096"/>
    </source>
</evidence>
<feature type="signal peptide" evidence="2">
    <location>
        <begin position="1"/>
        <end position="25"/>
    </location>
</feature>
<feature type="compositionally biased region" description="Polar residues" evidence="1">
    <location>
        <begin position="237"/>
        <end position="271"/>
    </location>
</feature>
<evidence type="ECO:0000256" key="2">
    <source>
        <dbReference type="SAM" id="SignalP"/>
    </source>
</evidence>
<evidence type="ECO:0000313" key="3">
    <source>
        <dbReference type="EMBL" id="VDK24468.1"/>
    </source>
</evidence>
<gene>
    <name evidence="3" type="ORF">ASIM_LOCUS4778</name>
</gene>
<evidence type="ECO:0000256" key="1">
    <source>
        <dbReference type="SAM" id="MobiDB-lite"/>
    </source>
</evidence>
<sequence length="314" mass="34587">MNRHQISLTKWLILMKLFYFCICSAILPDIGEEHYDNENSANDGGNVLNIVSSHSKNIYPCTGGGDHNNEKEVFSKGEHHQGSSSSRVPSEELNKELNTLRMIKTEQSLLSHSVAIGSSDDHSNSNGNGNINGNNNNDNNNNNRNNADHKNDVESIEELNVQLPFPNDLHPCPPSSIPHVPLSVINHDHNPVDHLLPSRSDDQDQFRADDHSRMLHFNSSHSNNTTKNNPSPSPSHQTTLLNRPTTTAPIQTPPVSSQHQTPPQNDSTRQHSLSNSSSDQQNSSATVHPSSPNNITDSTNSTVPTSDNNTDINY</sequence>
<feature type="chain" id="PRO_5043120843" evidence="2">
    <location>
        <begin position="26"/>
        <end position="314"/>
    </location>
</feature>
<feature type="region of interest" description="Disordered" evidence="1">
    <location>
        <begin position="216"/>
        <end position="314"/>
    </location>
</feature>
<feature type="compositionally biased region" description="Low complexity" evidence="1">
    <location>
        <begin position="218"/>
        <end position="236"/>
    </location>
</feature>